<feature type="domain" description="MYND-type" evidence="5">
    <location>
        <begin position="5"/>
        <end position="42"/>
    </location>
</feature>
<keyword evidence="1" id="KW-0479">Metal-binding</keyword>
<sequence length="199" mass="23271">MSSYNSNCHQSGDLKRCSGCQHAFYCSRDCQRIHWKRHKVNCILPSLHDLFGACEQDVMPVPLARCDYGFDNLQMYQRNVPVDVESILIGIYQAIRRDILQSEYGDPTEALLYPLLNDFGASKQMILEAYESNSLDALIQRFVRNALQRRGDACPRYFSDWLHYRLIIGPTRLLLSEEEVLSARDIARMREEIYRTYYE</sequence>
<keyword evidence="3" id="KW-0862">Zinc</keyword>
<dbReference type="InterPro" id="IPR002893">
    <property type="entry name" value="Znf_MYND"/>
</dbReference>
<accession>A0ABN8PH24</accession>
<keyword evidence="7" id="KW-1185">Reference proteome</keyword>
<gene>
    <name evidence="6" type="ORF">PEVE_00042901</name>
</gene>
<organism evidence="6 7">
    <name type="scientific">Porites evermanni</name>
    <dbReference type="NCBI Taxonomy" id="104178"/>
    <lineage>
        <taxon>Eukaryota</taxon>
        <taxon>Metazoa</taxon>
        <taxon>Cnidaria</taxon>
        <taxon>Anthozoa</taxon>
        <taxon>Hexacorallia</taxon>
        <taxon>Scleractinia</taxon>
        <taxon>Fungiina</taxon>
        <taxon>Poritidae</taxon>
        <taxon>Porites</taxon>
    </lineage>
</organism>
<keyword evidence="2 4" id="KW-0863">Zinc-finger</keyword>
<dbReference type="Proteomes" id="UP001159427">
    <property type="component" value="Unassembled WGS sequence"/>
</dbReference>
<evidence type="ECO:0000259" key="5">
    <source>
        <dbReference type="PROSITE" id="PS50865"/>
    </source>
</evidence>
<evidence type="ECO:0000256" key="2">
    <source>
        <dbReference type="ARBA" id="ARBA00022771"/>
    </source>
</evidence>
<evidence type="ECO:0000313" key="6">
    <source>
        <dbReference type="EMBL" id="CAH3143622.1"/>
    </source>
</evidence>
<dbReference type="SUPFAM" id="SSF144232">
    <property type="entry name" value="HIT/MYND zinc finger-like"/>
    <property type="match status" value="1"/>
</dbReference>
<dbReference type="EMBL" id="CALNXI010000857">
    <property type="protein sequence ID" value="CAH3143622.1"/>
    <property type="molecule type" value="Genomic_DNA"/>
</dbReference>
<proteinExistence type="predicted"/>
<dbReference type="Pfam" id="PF01753">
    <property type="entry name" value="zf-MYND"/>
    <property type="match status" value="1"/>
</dbReference>
<evidence type="ECO:0000256" key="1">
    <source>
        <dbReference type="ARBA" id="ARBA00022723"/>
    </source>
</evidence>
<evidence type="ECO:0000256" key="4">
    <source>
        <dbReference type="PROSITE-ProRule" id="PRU00134"/>
    </source>
</evidence>
<evidence type="ECO:0000256" key="3">
    <source>
        <dbReference type="ARBA" id="ARBA00022833"/>
    </source>
</evidence>
<dbReference type="Gene3D" id="6.10.140.2220">
    <property type="match status" value="1"/>
</dbReference>
<reference evidence="6 7" key="1">
    <citation type="submission" date="2022-05" db="EMBL/GenBank/DDBJ databases">
        <authorList>
            <consortium name="Genoscope - CEA"/>
            <person name="William W."/>
        </authorList>
    </citation>
    <scope>NUCLEOTIDE SEQUENCE [LARGE SCALE GENOMIC DNA]</scope>
</reference>
<evidence type="ECO:0000313" key="7">
    <source>
        <dbReference type="Proteomes" id="UP001159427"/>
    </source>
</evidence>
<comment type="caution">
    <text evidence="6">The sequence shown here is derived from an EMBL/GenBank/DDBJ whole genome shotgun (WGS) entry which is preliminary data.</text>
</comment>
<dbReference type="PROSITE" id="PS50865">
    <property type="entry name" value="ZF_MYND_2"/>
    <property type="match status" value="1"/>
</dbReference>
<name>A0ABN8PH24_9CNID</name>
<protein>
    <recommendedName>
        <fullName evidence="5">MYND-type domain-containing protein</fullName>
    </recommendedName>
</protein>